<name>A0ABU0P1T1_STRRH</name>
<dbReference type="InterPro" id="IPR012348">
    <property type="entry name" value="RNR-like"/>
</dbReference>
<keyword evidence="2" id="KW-1185">Reference proteome</keyword>
<protein>
    <recommendedName>
        <fullName evidence="3">AurF domain containing protein</fullName>
    </recommendedName>
</protein>
<evidence type="ECO:0000313" key="2">
    <source>
        <dbReference type="Proteomes" id="UP001230654"/>
    </source>
</evidence>
<reference evidence="1 2" key="1">
    <citation type="submission" date="2023-07" db="EMBL/GenBank/DDBJ databases">
        <title>Comparative genomics of wheat-associated soil bacteria to identify genetic determinants of phenazine resistance.</title>
        <authorList>
            <person name="Mouncey N."/>
        </authorList>
    </citation>
    <scope>NUCLEOTIDE SEQUENCE [LARGE SCALE GENOMIC DNA]</scope>
    <source>
        <strain evidence="1 2">B2I6</strain>
    </source>
</reference>
<dbReference type="Pfam" id="PF11583">
    <property type="entry name" value="AurF"/>
    <property type="match status" value="1"/>
</dbReference>
<dbReference type="InterPro" id="IPR009078">
    <property type="entry name" value="Ferritin-like_SF"/>
</dbReference>
<sequence length="293" mass="33908">MGVRDIEPVVLDLDRLEQMAESGYYNPYTAFDWPDTIEADKPWMSESLTTLAGTEMWDELTREQQLALTRYEAINFFSLNIHGIRELLTEVVMRIHERAYAGVSEFLHHFIGEENEHMWFFAQFCLRYGGKLYGAQPKLRADSVDHLSPPARELVVFARVLIFEEIVDHYNAHMATDETLPHIAREVNRVHHQDESRHVAFGRMIFVNLLDQVTRRDPAEVPLVAQYLEKYLQYSVATLYNPAAYRDAGIPDALNLRRRALEHPARKAAHDRVLKRTRRFLEKSGVGVGESAE</sequence>
<evidence type="ECO:0008006" key="3">
    <source>
        <dbReference type="Google" id="ProtNLM"/>
    </source>
</evidence>
<comment type="caution">
    <text evidence="1">The sequence shown here is derived from an EMBL/GenBank/DDBJ whole genome shotgun (WGS) entry which is preliminary data.</text>
</comment>
<dbReference type="InterPro" id="IPR025859">
    <property type="entry name" value="AurF/CmlI"/>
</dbReference>
<gene>
    <name evidence="1" type="ORF">QF030_007502</name>
</gene>
<dbReference type="Gene3D" id="1.10.620.20">
    <property type="entry name" value="Ribonucleotide Reductase, subunit A"/>
    <property type="match status" value="1"/>
</dbReference>
<dbReference type="Proteomes" id="UP001230654">
    <property type="component" value="Unassembled WGS sequence"/>
</dbReference>
<accession>A0ABU0P1T1</accession>
<proteinExistence type="predicted"/>
<evidence type="ECO:0000313" key="1">
    <source>
        <dbReference type="EMBL" id="MDQ0585324.1"/>
    </source>
</evidence>
<organism evidence="1 2">
    <name type="scientific">Streptomyces rishiriensis</name>
    <dbReference type="NCBI Taxonomy" id="68264"/>
    <lineage>
        <taxon>Bacteria</taxon>
        <taxon>Bacillati</taxon>
        <taxon>Actinomycetota</taxon>
        <taxon>Actinomycetes</taxon>
        <taxon>Kitasatosporales</taxon>
        <taxon>Streptomycetaceae</taxon>
        <taxon>Streptomyces</taxon>
    </lineage>
</organism>
<dbReference type="EMBL" id="JAUSWV010000002">
    <property type="protein sequence ID" value="MDQ0585324.1"/>
    <property type="molecule type" value="Genomic_DNA"/>
</dbReference>
<dbReference type="SUPFAM" id="SSF47240">
    <property type="entry name" value="Ferritin-like"/>
    <property type="match status" value="1"/>
</dbReference>
<dbReference type="RefSeq" id="WP_307167023.1">
    <property type="nucleotide sequence ID" value="NZ_JAUSWV010000002.1"/>
</dbReference>